<dbReference type="PANTHER" id="PTHR30055">
    <property type="entry name" value="HTH-TYPE TRANSCRIPTIONAL REGULATOR RUTR"/>
    <property type="match status" value="1"/>
</dbReference>
<dbReference type="Pfam" id="PF00440">
    <property type="entry name" value="TetR_N"/>
    <property type="match status" value="1"/>
</dbReference>
<protein>
    <submittedName>
        <fullName evidence="6">Transcriptional regulator, TetR family</fullName>
    </submittedName>
</protein>
<sequence length="194" mass="21109">MTQARHPTRLETWRALREATLRLVAEHGFAAVSVDDVAAAAGTSRRTFFNYFPTKAAALFDPDPELAQRLERLTAEAPDTGDVWADLRGICAVFVRWGPHDALRVYRRVAGSGELGDYPVEVHRHVQAALEAWATRRLPGDELGPRLLAAAAGAALGAAFRTWDPASPAEEFARLADEALARVRVGPGRATEDT</sequence>
<evidence type="ECO:0000256" key="1">
    <source>
        <dbReference type="ARBA" id="ARBA00023015"/>
    </source>
</evidence>
<dbReference type="PANTHER" id="PTHR30055:SF238">
    <property type="entry name" value="MYCOFACTOCIN BIOSYNTHESIS TRANSCRIPTIONAL REGULATOR MFTR-RELATED"/>
    <property type="match status" value="1"/>
</dbReference>
<proteinExistence type="predicted"/>
<dbReference type="Proteomes" id="UP000184471">
    <property type="component" value="Unassembled WGS sequence"/>
</dbReference>
<dbReference type="STRING" id="1070870.SAMN05444351_1364"/>
<evidence type="ECO:0000256" key="2">
    <source>
        <dbReference type="ARBA" id="ARBA00023125"/>
    </source>
</evidence>
<dbReference type="EMBL" id="FQVX01000001">
    <property type="protein sequence ID" value="SHF94178.1"/>
    <property type="molecule type" value="Genomic_DNA"/>
</dbReference>
<organism evidence="6 7">
    <name type="scientific">Geodermatophilus nigrescens</name>
    <dbReference type="NCBI Taxonomy" id="1070870"/>
    <lineage>
        <taxon>Bacteria</taxon>
        <taxon>Bacillati</taxon>
        <taxon>Actinomycetota</taxon>
        <taxon>Actinomycetes</taxon>
        <taxon>Geodermatophilales</taxon>
        <taxon>Geodermatophilaceae</taxon>
        <taxon>Geodermatophilus</taxon>
    </lineage>
</organism>
<dbReference type="GO" id="GO:0003700">
    <property type="term" value="F:DNA-binding transcription factor activity"/>
    <property type="evidence" value="ECO:0007669"/>
    <property type="project" value="TreeGrafter"/>
</dbReference>
<feature type="domain" description="HTH tetR-type" evidence="5">
    <location>
        <begin position="10"/>
        <end position="70"/>
    </location>
</feature>
<dbReference type="RefSeq" id="WP_073419237.1">
    <property type="nucleotide sequence ID" value="NZ_FQVX01000001.1"/>
</dbReference>
<evidence type="ECO:0000313" key="6">
    <source>
        <dbReference type="EMBL" id="SHF94178.1"/>
    </source>
</evidence>
<feature type="DNA-binding region" description="H-T-H motif" evidence="4">
    <location>
        <begin position="33"/>
        <end position="52"/>
    </location>
</feature>
<gene>
    <name evidence="6" type="ORF">SAMN05444351_1364</name>
</gene>
<evidence type="ECO:0000256" key="4">
    <source>
        <dbReference type="PROSITE-ProRule" id="PRU00335"/>
    </source>
</evidence>
<accession>A0A1M5FRR0</accession>
<keyword evidence="3" id="KW-0804">Transcription</keyword>
<evidence type="ECO:0000313" key="7">
    <source>
        <dbReference type="Proteomes" id="UP000184471"/>
    </source>
</evidence>
<dbReference type="Gene3D" id="1.10.357.10">
    <property type="entry name" value="Tetracycline Repressor, domain 2"/>
    <property type="match status" value="1"/>
</dbReference>
<keyword evidence="2 4" id="KW-0238">DNA-binding</keyword>
<keyword evidence="7" id="KW-1185">Reference proteome</keyword>
<keyword evidence="1" id="KW-0805">Transcription regulation</keyword>
<dbReference type="AlphaFoldDB" id="A0A1M5FRR0"/>
<dbReference type="GO" id="GO:0000976">
    <property type="term" value="F:transcription cis-regulatory region binding"/>
    <property type="evidence" value="ECO:0007669"/>
    <property type="project" value="TreeGrafter"/>
</dbReference>
<dbReference type="PROSITE" id="PS50977">
    <property type="entry name" value="HTH_TETR_2"/>
    <property type="match status" value="1"/>
</dbReference>
<reference evidence="6 7" key="1">
    <citation type="submission" date="2016-11" db="EMBL/GenBank/DDBJ databases">
        <authorList>
            <person name="Jaros S."/>
            <person name="Januszkiewicz K."/>
            <person name="Wedrychowicz H."/>
        </authorList>
    </citation>
    <scope>NUCLEOTIDE SEQUENCE [LARGE SCALE GENOMIC DNA]</scope>
    <source>
        <strain evidence="6 7">DSM 45408</strain>
    </source>
</reference>
<dbReference type="InterPro" id="IPR009057">
    <property type="entry name" value="Homeodomain-like_sf"/>
</dbReference>
<name>A0A1M5FRR0_9ACTN</name>
<dbReference type="SUPFAM" id="SSF46689">
    <property type="entry name" value="Homeodomain-like"/>
    <property type="match status" value="1"/>
</dbReference>
<dbReference type="InterPro" id="IPR050109">
    <property type="entry name" value="HTH-type_TetR-like_transc_reg"/>
</dbReference>
<evidence type="ECO:0000259" key="5">
    <source>
        <dbReference type="PROSITE" id="PS50977"/>
    </source>
</evidence>
<dbReference type="InterPro" id="IPR001647">
    <property type="entry name" value="HTH_TetR"/>
</dbReference>
<evidence type="ECO:0000256" key="3">
    <source>
        <dbReference type="ARBA" id="ARBA00023163"/>
    </source>
</evidence>